<accession>A0A3N4MGG4</accession>
<organism evidence="1 2">
    <name type="scientific">Chitinophaga barathri</name>
    <dbReference type="NCBI Taxonomy" id="1647451"/>
    <lineage>
        <taxon>Bacteria</taxon>
        <taxon>Pseudomonadati</taxon>
        <taxon>Bacteroidota</taxon>
        <taxon>Chitinophagia</taxon>
        <taxon>Chitinophagales</taxon>
        <taxon>Chitinophagaceae</taxon>
        <taxon>Chitinophaga</taxon>
    </lineage>
</organism>
<proteinExistence type="predicted"/>
<dbReference type="AlphaFoldDB" id="A0A3N4MGG4"/>
<name>A0A3N4MGG4_9BACT</name>
<gene>
    <name evidence="1" type="ORF">EG028_02270</name>
</gene>
<keyword evidence="2" id="KW-1185">Reference proteome</keyword>
<sequence>MVHKKNQPVIQESFLNLRTKISSMDKKVDVSVLNTFEYNYLMDQYLQEEDHISAQIVALLSDLVYIQSRLPIFKQLDRRDTAISPNSTDSIVQADEEQM</sequence>
<dbReference type="RefSeq" id="WP_120514414.1">
    <property type="nucleotide sequence ID" value="NZ_QXZY01000001.1"/>
</dbReference>
<comment type="caution">
    <text evidence="1">The sequence shown here is derived from an EMBL/GenBank/DDBJ whole genome shotgun (WGS) entry which is preliminary data.</text>
</comment>
<evidence type="ECO:0000313" key="1">
    <source>
        <dbReference type="EMBL" id="RPD43142.1"/>
    </source>
</evidence>
<reference evidence="2" key="1">
    <citation type="submission" date="2018-11" db="EMBL/GenBank/DDBJ databases">
        <title>Chitinophaga lutea sp.nov., isolate from arsenic contaminated soil.</title>
        <authorList>
            <person name="Zong Y."/>
        </authorList>
    </citation>
    <scope>NUCLEOTIDE SEQUENCE [LARGE SCALE GENOMIC DNA]</scope>
    <source>
        <strain evidence="2">YLT18</strain>
    </source>
</reference>
<evidence type="ECO:0000313" key="2">
    <source>
        <dbReference type="Proteomes" id="UP000279089"/>
    </source>
</evidence>
<dbReference type="Proteomes" id="UP000279089">
    <property type="component" value="Unassembled WGS sequence"/>
</dbReference>
<protein>
    <submittedName>
        <fullName evidence="1">Uncharacterized protein</fullName>
    </submittedName>
</protein>
<dbReference type="EMBL" id="RMBX01000001">
    <property type="protein sequence ID" value="RPD43142.1"/>
    <property type="molecule type" value="Genomic_DNA"/>
</dbReference>